<organism evidence="2 3">
    <name type="scientific">Halogeometricum borinquense</name>
    <dbReference type="NCBI Taxonomy" id="60847"/>
    <lineage>
        <taxon>Archaea</taxon>
        <taxon>Methanobacteriati</taxon>
        <taxon>Methanobacteriota</taxon>
        <taxon>Stenosarchaea group</taxon>
        <taxon>Halobacteria</taxon>
        <taxon>Halobacteriales</taxon>
        <taxon>Haloferacaceae</taxon>
        <taxon>Halogeometricum</taxon>
    </lineage>
</organism>
<dbReference type="EMBL" id="CP048739">
    <property type="protein sequence ID" value="QIB75360.1"/>
    <property type="molecule type" value="Genomic_DNA"/>
</dbReference>
<feature type="region of interest" description="Disordered" evidence="1">
    <location>
        <begin position="161"/>
        <end position="209"/>
    </location>
</feature>
<dbReference type="InterPro" id="IPR004260">
    <property type="entry name" value="Pyr-dimer_DNA_glycosylase"/>
</dbReference>
<evidence type="ECO:0000256" key="1">
    <source>
        <dbReference type="SAM" id="MobiDB-lite"/>
    </source>
</evidence>
<reference evidence="2 3" key="1">
    <citation type="submission" date="2020-02" db="EMBL/GenBank/DDBJ databases">
        <title>Whole genome sequence of Halogeometricum borinquense strain wsp4.</title>
        <authorList>
            <person name="Verma D.K."/>
            <person name="Gopal K."/>
            <person name="Prasad E.S."/>
        </authorList>
    </citation>
    <scope>NUCLEOTIDE SEQUENCE [LARGE SCALE GENOMIC DNA]</scope>
    <source>
        <strain evidence="3">wsp4</strain>
    </source>
</reference>
<dbReference type="RefSeq" id="WP_163487140.1">
    <property type="nucleotide sequence ID" value="NZ_CP048739.1"/>
</dbReference>
<dbReference type="AlphaFoldDB" id="A0A6C0UJJ7"/>
<evidence type="ECO:0000313" key="2">
    <source>
        <dbReference type="EMBL" id="QIB75360.1"/>
    </source>
</evidence>
<dbReference type="Gene3D" id="1.10.440.10">
    <property type="entry name" value="T4 endonuclease V"/>
    <property type="match status" value="1"/>
</dbReference>
<dbReference type="Pfam" id="PF03013">
    <property type="entry name" value="Pyr_excise"/>
    <property type="match status" value="1"/>
</dbReference>
<gene>
    <name evidence="2" type="ORF">G3I44_14315</name>
</gene>
<evidence type="ECO:0000313" key="3">
    <source>
        <dbReference type="Proteomes" id="UP000465846"/>
    </source>
</evidence>
<proteinExistence type="predicted"/>
<dbReference type="SUPFAM" id="SSF47077">
    <property type="entry name" value="T4 endonuclease V"/>
    <property type="match status" value="1"/>
</dbReference>
<sequence length="209" mass="24299">MTRQWGIDPELLCRQHLLGEHREMHQEVGHINADNLATVKGHARCGQVDTSSIQERHDELVEEMHRRGYNHQSPLEYDDELELGYIDLAENLADLADRCEDCRGRMEDADVEIPDLMHDRIPRRIKECRDTNGVWVCIETGRYFRDKKAADSHAVDHGLQDRPVWMKRPQPPNGREWHDPFVERANPKLTDQTLKQGPGRVNPDLAMEQ</sequence>
<protein>
    <submittedName>
        <fullName evidence="2">Uncharacterized protein</fullName>
    </submittedName>
</protein>
<dbReference type="GeneID" id="44080598"/>
<name>A0A6C0UJJ7_9EURY</name>
<accession>A0A6C0UJJ7</accession>
<feature type="compositionally biased region" description="Basic and acidic residues" evidence="1">
    <location>
        <begin position="175"/>
        <end position="186"/>
    </location>
</feature>
<dbReference type="Proteomes" id="UP000465846">
    <property type="component" value="Chromosome"/>
</dbReference>
<dbReference type="InterPro" id="IPR024796">
    <property type="entry name" value="T4_endonuc_V"/>
</dbReference>